<dbReference type="Pfam" id="PF00534">
    <property type="entry name" value="Glycos_transf_1"/>
    <property type="match status" value="1"/>
</dbReference>
<organism evidence="2 3">
    <name type="scientific">Methanogenium marinum</name>
    <dbReference type="NCBI Taxonomy" id="348610"/>
    <lineage>
        <taxon>Archaea</taxon>
        <taxon>Methanobacteriati</taxon>
        <taxon>Methanobacteriota</taxon>
        <taxon>Stenosarchaea group</taxon>
        <taxon>Methanomicrobia</taxon>
        <taxon>Methanomicrobiales</taxon>
        <taxon>Methanomicrobiaceae</taxon>
        <taxon>Methanogenium</taxon>
    </lineage>
</organism>
<keyword evidence="2" id="KW-0328">Glycosyltransferase</keyword>
<proteinExistence type="predicted"/>
<dbReference type="PANTHER" id="PTHR12526">
    <property type="entry name" value="GLYCOSYLTRANSFERASE"/>
    <property type="match status" value="1"/>
</dbReference>
<comment type="caution">
    <text evidence="2">The sequence shown here is derived from an EMBL/GenBank/DDBJ whole genome shotgun (WGS) entry which is preliminary data.</text>
</comment>
<reference evidence="2" key="1">
    <citation type="submission" date="2022-01" db="EMBL/GenBank/DDBJ databases">
        <title>Draft genome of Methanogenium marinum DSM 15558.</title>
        <authorList>
            <person name="Chen S.-C."/>
            <person name="You Y.-T."/>
        </authorList>
    </citation>
    <scope>NUCLEOTIDE SEQUENCE</scope>
    <source>
        <strain evidence="2">DSM 15558</strain>
    </source>
</reference>
<evidence type="ECO:0000259" key="1">
    <source>
        <dbReference type="Pfam" id="PF00534"/>
    </source>
</evidence>
<evidence type="ECO:0000313" key="3">
    <source>
        <dbReference type="Proteomes" id="UP001143747"/>
    </source>
</evidence>
<keyword evidence="3" id="KW-1185">Reference proteome</keyword>
<evidence type="ECO:0000313" key="2">
    <source>
        <dbReference type="EMBL" id="MDE4907279.1"/>
    </source>
</evidence>
<dbReference type="AlphaFoldDB" id="A0A9Q4KRK0"/>
<dbReference type="PANTHER" id="PTHR12526:SF634">
    <property type="entry name" value="BLL3361 PROTEIN"/>
    <property type="match status" value="1"/>
</dbReference>
<dbReference type="GO" id="GO:0016757">
    <property type="term" value="F:glycosyltransferase activity"/>
    <property type="evidence" value="ECO:0007669"/>
    <property type="project" value="UniProtKB-KW"/>
</dbReference>
<dbReference type="Proteomes" id="UP001143747">
    <property type="component" value="Unassembled WGS sequence"/>
</dbReference>
<accession>A0A9Q4KRK0</accession>
<protein>
    <submittedName>
        <fullName evidence="2">Glycosyltransferase</fullName>
        <ecNumber evidence="2">2.4.-.-</ecNumber>
    </submittedName>
</protein>
<dbReference type="EC" id="2.4.-.-" evidence="2"/>
<dbReference type="Gene3D" id="3.40.50.2000">
    <property type="entry name" value="Glycogen Phosphorylase B"/>
    <property type="match status" value="2"/>
</dbReference>
<keyword evidence="2" id="KW-0808">Transferase</keyword>
<dbReference type="SUPFAM" id="SSF53756">
    <property type="entry name" value="UDP-Glycosyltransferase/glycogen phosphorylase"/>
    <property type="match status" value="1"/>
</dbReference>
<dbReference type="InterPro" id="IPR001296">
    <property type="entry name" value="Glyco_trans_1"/>
</dbReference>
<feature type="domain" description="Glycosyl transferase family 1" evidence="1">
    <location>
        <begin position="77"/>
        <end position="237"/>
    </location>
</feature>
<sequence length="266" mass="30103">MSNKVFRYIIISIHENIDWFYQEVGMNHTLINNAAWSEVDALIIVNKKDVPVLQRYKDQVYAIPNGFSPAFHPIDTNIAREQLGLPKDGKIIFTLGNLIKRKGFNYLIDAMGQVCCQRDDVICFIGKRGPERDNLQKQIDQLHLGDKVKLLGSLPGDQLTFWMNACDFFVLASLNEGNPTVMFEALGCGKAFVGTKVGGVAEIIKSDDYGLTVEPTNSYDLAENILKALEREWDRGAILTYAEQFTWENISKAVLNLYDRLLYIKS</sequence>
<dbReference type="RefSeq" id="WP_274923939.1">
    <property type="nucleotide sequence ID" value="NZ_JAKELO010000002.1"/>
</dbReference>
<dbReference type="EMBL" id="JAKELO010000002">
    <property type="protein sequence ID" value="MDE4907279.1"/>
    <property type="molecule type" value="Genomic_DNA"/>
</dbReference>
<name>A0A9Q4KRK0_9EURY</name>
<gene>
    <name evidence="2" type="ORF">L0665_01390</name>
</gene>